<evidence type="ECO:0000256" key="5">
    <source>
        <dbReference type="ARBA" id="ARBA00023180"/>
    </source>
</evidence>
<keyword evidence="5" id="KW-0325">Glycoprotein</keyword>
<dbReference type="InterPro" id="IPR003406">
    <property type="entry name" value="Glyco_trans_14"/>
</dbReference>
<sequence length="396" mass="46116">MTTHLSKQLSTGNGHTVPKQRHRLPSRRPLWIIVLVPLLCVLFIGAHVYPPHGYKPCYLFSSNVCAPLKDWLPPLSIRQFTDDELNSHAIIKDILSMQPVSSKTPKIAFMFLTPGFLPFEKLWEKFFQGNEGKFSIYVHASREKPIHTSHLFFGSEIHSGQVTWGQISMVDAERRLLANAFQDYDNHRFLLLSDSCVPLHNFDYTYRYLMETNMSFVDCFEDPGPLGSGRYSQHMMPEIEKADFRKGSQWFSIKRQHALLILADHLYYTKFKLYCKPNIDGHNCYADEHYLPTFLHMVDPSGIANWSITHVDWSEQKWHPKSYMAQNVTFELIKNITSIDESIHVTSDKKKEVTRKHCMWNGTKRQCYLFARKFLPDALQSLTDLFSELHGIKHFI</sequence>
<keyword evidence="7" id="KW-0812">Transmembrane</keyword>
<name>A0A0K9P084_ZOSMR</name>
<feature type="transmembrane region" description="Helical" evidence="7">
    <location>
        <begin position="29"/>
        <end position="49"/>
    </location>
</feature>
<evidence type="ECO:0000256" key="3">
    <source>
        <dbReference type="ARBA" id="ARBA00022679"/>
    </source>
</evidence>
<evidence type="ECO:0000313" key="9">
    <source>
        <dbReference type="Proteomes" id="UP000036987"/>
    </source>
</evidence>
<feature type="region of interest" description="Disordered" evidence="6">
    <location>
        <begin position="1"/>
        <end position="21"/>
    </location>
</feature>
<keyword evidence="3 8" id="KW-0808">Transferase</keyword>
<protein>
    <submittedName>
        <fullName evidence="8">Core-2/I-branching beta-1,6-N-acetylglucosaminyltransferase familyprotein</fullName>
    </submittedName>
</protein>
<comment type="caution">
    <text evidence="8">The sequence shown here is derived from an EMBL/GenBank/DDBJ whole genome shotgun (WGS) entry which is preliminary data.</text>
</comment>
<reference evidence="9" key="1">
    <citation type="journal article" date="2016" name="Nature">
        <title>The genome of the seagrass Zostera marina reveals angiosperm adaptation to the sea.</title>
        <authorList>
            <person name="Olsen J.L."/>
            <person name="Rouze P."/>
            <person name="Verhelst B."/>
            <person name="Lin Y.-C."/>
            <person name="Bayer T."/>
            <person name="Collen J."/>
            <person name="Dattolo E."/>
            <person name="De Paoli E."/>
            <person name="Dittami S."/>
            <person name="Maumus F."/>
            <person name="Michel G."/>
            <person name="Kersting A."/>
            <person name="Lauritano C."/>
            <person name="Lohaus R."/>
            <person name="Toepel M."/>
            <person name="Tonon T."/>
            <person name="Vanneste K."/>
            <person name="Amirebrahimi M."/>
            <person name="Brakel J."/>
            <person name="Bostroem C."/>
            <person name="Chovatia M."/>
            <person name="Grimwood J."/>
            <person name="Jenkins J.W."/>
            <person name="Jueterbock A."/>
            <person name="Mraz A."/>
            <person name="Stam W.T."/>
            <person name="Tice H."/>
            <person name="Bornberg-Bauer E."/>
            <person name="Green P.J."/>
            <person name="Pearson G.A."/>
            <person name="Procaccini G."/>
            <person name="Duarte C.M."/>
            <person name="Schmutz J."/>
            <person name="Reusch T.B.H."/>
            <person name="Van de Peer Y."/>
        </authorList>
    </citation>
    <scope>NUCLEOTIDE SEQUENCE [LARGE SCALE GENOMIC DNA]</scope>
    <source>
        <strain evidence="9">cv. Finnish</strain>
    </source>
</reference>
<dbReference type="GO" id="GO:0016757">
    <property type="term" value="F:glycosyltransferase activity"/>
    <property type="evidence" value="ECO:0007669"/>
    <property type="project" value="UniProtKB-KW"/>
</dbReference>
<proteinExistence type="predicted"/>
<evidence type="ECO:0000256" key="4">
    <source>
        <dbReference type="ARBA" id="ARBA00023136"/>
    </source>
</evidence>
<dbReference type="OMA" id="FESIWHE"/>
<evidence type="ECO:0000256" key="2">
    <source>
        <dbReference type="ARBA" id="ARBA00022676"/>
    </source>
</evidence>
<dbReference type="Pfam" id="PF02485">
    <property type="entry name" value="Branch"/>
    <property type="match status" value="1"/>
</dbReference>
<keyword evidence="7" id="KW-1133">Transmembrane helix</keyword>
<dbReference type="OrthoDB" id="191334at2759"/>
<dbReference type="Proteomes" id="UP000036987">
    <property type="component" value="Unassembled WGS sequence"/>
</dbReference>
<dbReference type="AlphaFoldDB" id="A0A0K9P084"/>
<comment type="subcellular location">
    <subcellularLocation>
        <location evidence="1">Membrane</location>
        <topology evidence="1">Single-pass type II membrane protein</topology>
    </subcellularLocation>
</comment>
<accession>A0A0K9P084</accession>
<dbReference type="PANTHER" id="PTHR31042">
    <property type="entry name" value="CORE-2/I-BRANCHING BETA-1,6-N-ACETYLGLUCOSAMINYLTRANSFERASE FAMILY PROTEIN-RELATED"/>
    <property type="match status" value="1"/>
</dbReference>
<keyword evidence="4 7" id="KW-0472">Membrane</keyword>
<evidence type="ECO:0000256" key="1">
    <source>
        <dbReference type="ARBA" id="ARBA00004606"/>
    </source>
</evidence>
<evidence type="ECO:0000313" key="8">
    <source>
        <dbReference type="EMBL" id="KMZ61627.1"/>
    </source>
</evidence>
<dbReference type="EMBL" id="LFYR01001452">
    <property type="protein sequence ID" value="KMZ61627.1"/>
    <property type="molecule type" value="Genomic_DNA"/>
</dbReference>
<evidence type="ECO:0000256" key="6">
    <source>
        <dbReference type="SAM" id="MobiDB-lite"/>
    </source>
</evidence>
<organism evidence="8 9">
    <name type="scientific">Zostera marina</name>
    <name type="common">Eelgrass</name>
    <dbReference type="NCBI Taxonomy" id="29655"/>
    <lineage>
        <taxon>Eukaryota</taxon>
        <taxon>Viridiplantae</taxon>
        <taxon>Streptophyta</taxon>
        <taxon>Embryophyta</taxon>
        <taxon>Tracheophyta</taxon>
        <taxon>Spermatophyta</taxon>
        <taxon>Magnoliopsida</taxon>
        <taxon>Liliopsida</taxon>
        <taxon>Zosteraceae</taxon>
        <taxon>Zostera</taxon>
    </lineage>
</organism>
<keyword evidence="2 8" id="KW-0328">Glycosyltransferase</keyword>
<dbReference type="STRING" id="29655.A0A0K9P084"/>
<gene>
    <name evidence="8" type="ORF">ZOSMA_50G00470</name>
</gene>
<dbReference type="GO" id="GO:0016020">
    <property type="term" value="C:membrane"/>
    <property type="evidence" value="ECO:0007669"/>
    <property type="project" value="UniProtKB-SubCell"/>
</dbReference>
<dbReference type="InterPro" id="IPR044174">
    <property type="entry name" value="BC10-like"/>
</dbReference>
<keyword evidence="9" id="KW-1185">Reference proteome</keyword>
<feature type="compositionally biased region" description="Polar residues" evidence="6">
    <location>
        <begin position="1"/>
        <end position="14"/>
    </location>
</feature>
<dbReference type="PANTHER" id="PTHR31042:SF150">
    <property type="entry name" value="OS06G0661900 PROTEIN"/>
    <property type="match status" value="1"/>
</dbReference>
<evidence type="ECO:0000256" key="7">
    <source>
        <dbReference type="SAM" id="Phobius"/>
    </source>
</evidence>